<dbReference type="SUPFAM" id="SSF48498">
    <property type="entry name" value="Tetracyclin repressor-like, C-terminal domain"/>
    <property type="match status" value="1"/>
</dbReference>
<dbReference type="Pfam" id="PF00440">
    <property type="entry name" value="TetR_N"/>
    <property type="match status" value="1"/>
</dbReference>
<dbReference type="InterPro" id="IPR009057">
    <property type="entry name" value="Homeodomain-like_sf"/>
</dbReference>
<evidence type="ECO:0000256" key="1">
    <source>
        <dbReference type="ARBA" id="ARBA00023125"/>
    </source>
</evidence>
<dbReference type="eggNOG" id="COG1309">
    <property type="taxonomic scope" value="Bacteria"/>
</dbReference>
<keyword evidence="5" id="KW-1185">Reference proteome</keyword>
<reference evidence="4 5" key="1">
    <citation type="submission" date="2012-08" db="EMBL/GenBank/DDBJ databases">
        <title>Whole genome shotgun sequence of Gordonia rhizosphera NBRC 16068.</title>
        <authorList>
            <person name="Takarada H."/>
            <person name="Isaki S."/>
            <person name="Hosoyama A."/>
            <person name="Tsuchikane K."/>
            <person name="Katsumata H."/>
            <person name="Baba S."/>
            <person name="Ohji S."/>
            <person name="Yamazaki S."/>
            <person name="Fujita N."/>
        </authorList>
    </citation>
    <scope>NUCLEOTIDE SEQUENCE [LARGE SCALE GENOMIC DNA]</scope>
    <source>
        <strain evidence="4 5">NBRC 16068</strain>
    </source>
</reference>
<dbReference type="Gene3D" id="1.10.357.10">
    <property type="entry name" value="Tetracycline Repressor, domain 2"/>
    <property type="match status" value="1"/>
</dbReference>
<dbReference type="PROSITE" id="PS50977">
    <property type="entry name" value="HTH_TETR_2"/>
    <property type="match status" value="1"/>
</dbReference>
<dbReference type="SUPFAM" id="SSF46689">
    <property type="entry name" value="Homeodomain-like"/>
    <property type="match status" value="1"/>
</dbReference>
<dbReference type="InterPro" id="IPR001647">
    <property type="entry name" value="HTH_TetR"/>
</dbReference>
<dbReference type="PANTHER" id="PTHR30055:SF153">
    <property type="entry name" value="HTH-TYPE TRANSCRIPTIONAL REPRESSOR RV3405C"/>
    <property type="match status" value="1"/>
</dbReference>
<dbReference type="InterPro" id="IPR036271">
    <property type="entry name" value="Tet_transcr_reg_TetR-rel_C_sf"/>
</dbReference>
<dbReference type="Proteomes" id="UP000008363">
    <property type="component" value="Unassembled WGS sequence"/>
</dbReference>
<feature type="domain" description="HTH tetR-type" evidence="3">
    <location>
        <begin position="1"/>
        <end position="59"/>
    </location>
</feature>
<dbReference type="GO" id="GO:0003700">
    <property type="term" value="F:DNA-binding transcription factor activity"/>
    <property type="evidence" value="ECO:0007669"/>
    <property type="project" value="TreeGrafter"/>
</dbReference>
<dbReference type="PANTHER" id="PTHR30055">
    <property type="entry name" value="HTH-TYPE TRANSCRIPTIONAL REGULATOR RUTR"/>
    <property type="match status" value="1"/>
</dbReference>
<organism evidence="4 5">
    <name type="scientific">Gordonia rhizosphera NBRC 16068</name>
    <dbReference type="NCBI Taxonomy" id="1108045"/>
    <lineage>
        <taxon>Bacteria</taxon>
        <taxon>Bacillati</taxon>
        <taxon>Actinomycetota</taxon>
        <taxon>Actinomycetes</taxon>
        <taxon>Mycobacteriales</taxon>
        <taxon>Gordoniaceae</taxon>
        <taxon>Gordonia</taxon>
    </lineage>
</organism>
<dbReference type="PRINTS" id="PR00455">
    <property type="entry name" value="HTHTETR"/>
</dbReference>
<dbReference type="GO" id="GO:0000976">
    <property type="term" value="F:transcription cis-regulatory region binding"/>
    <property type="evidence" value="ECO:0007669"/>
    <property type="project" value="TreeGrafter"/>
</dbReference>
<comment type="caution">
    <text evidence="4">The sequence shown here is derived from an EMBL/GenBank/DDBJ whole genome shotgun (WGS) entry which is preliminary data.</text>
</comment>
<gene>
    <name evidence="4" type="ORF">GORHZ_191_00430</name>
</gene>
<accession>K6X1Y7</accession>
<proteinExistence type="predicted"/>
<feature type="DNA-binding region" description="H-T-H motif" evidence="2">
    <location>
        <begin position="22"/>
        <end position="41"/>
    </location>
</feature>
<sequence length="193" mass="21296">MGDQVLDAARRCLLRNGGRKVTLAEVAREAGVSRPTVYRRFPDMAQIIRTLLTREVLGIVAAVTETTPLRTADLDAAMDQVVRVAAALRDDELVAALWREQREFMMPYVFDRLGTSQLGVLDILTDIVARGQDRGEVRDGDPKKMASMVLLIAQAAVQSRALVESILGDEWSIELHQALTSYLRPPDTLPPAS</sequence>
<evidence type="ECO:0000313" key="4">
    <source>
        <dbReference type="EMBL" id="GAB92784.1"/>
    </source>
</evidence>
<name>K6X1Y7_9ACTN</name>
<evidence type="ECO:0000313" key="5">
    <source>
        <dbReference type="Proteomes" id="UP000008363"/>
    </source>
</evidence>
<dbReference type="STRING" id="1108045.GORHZ_191_00430"/>
<dbReference type="InterPro" id="IPR050109">
    <property type="entry name" value="HTH-type_TetR-like_transc_reg"/>
</dbReference>
<evidence type="ECO:0000256" key="2">
    <source>
        <dbReference type="PROSITE-ProRule" id="PRU00335"/>
    </source>
</evidence>
<dbReference type="EMBL" id="BAHC01000191">
    <property type="protein sequence ID" value="GAB92784.1"/>
    <property type="molecule type" value="Genomic_DNA"/>
</dbReference>
<protein>
    <submittedName>
        <fullName evidence="4">Putative TetR family transcriptional regulator</fullName>
    </submittedName>
</protein>
<evidence type="ECO:0000259" key="3">
    <source>
        <dbReference type="PROSITE" id="PS50977"/>
    </source>
</evidence>
<dbReference type="AlphaFoldDB" id="K6X1Y7"/>
<keyword evidence="1 2" id="KW-0238">DNA-binding</keyword>